<proteinExistence type="predicted"/>
<gene>
    <name evidence="1" type="ordered locus">Phep_1195</name>
</gene>
<name>C6XS68_PEDHD</name>
<dbReference type="AlphaFoldDB" id="C6XS68"/>
<dbReference type="OrthoDB" id="794757at2"/>
<reference evidence="1 2" key="1">
    <citation type="journal article" date="2009" name="Stand. Genomic Sci.">
        <title>Complete genome sequence of Pedobacter heparinus type strain (HIM 762-3).</title>
        <authorList>
            <person name="Han C."/>
            <person name="Spring S."/>
            <person name="Lapidus A."/>
            <person name="Del Rio T.G."/>
            <person name="Tice H."/>
            <person name="Copeland A."/>
            <person name="Cheng J.F."/>
            <person name="Lucas S."/>
            <person name="Chen F."/>
            <person name="Nolan M."/>
            <person name="Bruce D."/>
            <person name="Goodwin L."/>
            <person name="Pitluck S."/>
            <person name="Ivanova N."/>
            <person name="Mavromatis K."/>
            <person name="Mikhailova N."/>
            <person name="Pati A."/>
            <person name="Chen A."/>
            <person name="Palaniappan K."/>
            <person name="Land M."/>
            <person name="Hauser L."/>
            <person name="Chang Y.J."/>
            <person name="Jeffries C.C."/>
            <person name="Saunders E."/>
            <person name="Chertkov O."/>
            <person name="Brettin T."/>
            <person name="Goker M."/>
            <person name="Rohde M."/>
            <person name="Bristow J."/>
            <person name="Eisen J.A."/>
            <person name="Markowitz V."/>
            <person name="Hugenholtz P."/>
            <person name="Kyrpides N.C."/>
            <person name="Klenk H.P."/>
            <person name="Detter J.C."/>
        </authorList>
    </citation>
    <scope>NUCLEOTIDE SEQUENCE [LARGE SCALE GENOMIC DNA]</scope>
    <source>
        <strain evidence="2">ATCC 13125 / DSM 2366 / CIP 104194 / JCM 7457 / NBRC 12017 / NCIMB 9290 / NRRL B-14731 / HIM 762-3</strain>
    </source>
</reference>
<dbReference type="KEGG" id="phe:Phep_1195"/>
<keyword evidence="2" id="KW-1185">Reference proteome</keyword>
<dbReference type="RefSeq" id="WP_012781357.1">
    <property type="nucleotide sequence ID" value="NC_013061.1"/>
</dbReference>
<protein>
    <submittedName>
        <fullName evidence="1">Uncharacterized protein</fullName>
    </submittedName>
</protein>
<dbReference type="eggNOG" id="ENOG50331XK">
    <property type="taxonomic scope" value="Bacteria"/>
</dbReference>
<evidence type="ECO:0000313" key="1">
    <source>
        <dbReference type="EMBL" id="ACU03413.1"/>
    </source>
</evidence>
<accession>C6XS68</accession>
<sequence>MKKKLSSVLVLLFFYGCTPSVKKQQDNLTYFDLKGYFQKEAQRLKKNNPVLTKTVSVNGAAEKKKIRIADWEKEFAIFLDADINRAAWAGLFSTEKSKERELYTSNNEKVPVKEVLILKKGAQLYGIQILVRNANVLYSSADTLSYYPDSLYQVKKKQHIKLLSEKNYSITGKFK</sequence>
<dbReference type="Proteomes" id="UP000000852">
    <property type="component" value="Chromosome"/>
</dbReference>
<dbReference type="PROSITE" id="PS51257">
    <property type="entry name" value="PROKAR_LIPOPROTEIN"/>
    <property type="match status" value="1"/>
</dbReference>
<dbReference type="EMBL" id="CP001681">
    <property type="protein sequence ID" value="ACU03413.1"/>
    <property type="molecule type" value="Genomic_DNA"/>
</dbReference>
<evidence type="ECO:0000313" key="2">
    <source>
        <dbReference type="Proteomes" id="UP000000852"/>
    </source>
</evidence>
<organism evidence="1 2">
    <name type="scientific">Pedobacter heparinus (strain ATCC 13125 / DSM 2366 / CIP 104194 / JCM 7457 / NBRC 12017 / NCIMB 9290 / NRRL B-14731 / HIM 762-3)</name>
    <dbReference type="NCBI Taxonomy" id="485917"/>
    <lineage>
        <taxon>Bacteria</taxon>
        <taxon>Pseudomonadati</taxon>
        <taxon>Bacteroidota</taxon>
        <taxon>Sphingobacteriia</taxon>
        <taxon>Sphingobacteriales</taxon>
        <taxon>Sphingobacteriaceae</taxon>
        <taxon>Pedobacter</taxon>
    </lineage>
</organism>
<dbReference type="STRING" id="485917.Phep_1195"/>
<dbReference type="HOGENOM" id="CLU_121883_1_0_10"/>